<evidence type="ECO:0000256" key="2">
    <source>
        <dbReference type="ARBA" id="ARBA00022801"/>
    </source>
</evidence>
<dbReference type="GO" id="GO:0046856">
    <property type="term" value="P:phosphatidylinositol dephosphorylation"/>
    <property type="evidence" value="ECO:0007669"/>
    <property type="project" value="InterPro"/>
</dbReference>
<accession>A0A7M5XIV6</accession>
<dbReference type="OrthoDB" id="6019394at2759"/>
<evidence type="ECO:0000256" key="3">
    <source>
        <dbReference type="ARBA" id="ARBA00023599"/>
    </source>
</evidence>
<dbReference type="InterPro" id="IPR039737">
    <property type="entry name" value="INPP5A"/>
</dbReference>
<dbReference type="SMART" id="SM00128">
    <property type="entry name" value="IPPc"/>
    <property type="match status" value="1"/>
</dbReference>
<dbReference type="AlphaFoldDB" id="A0A7M5XIV6"/>
<keyword evidence="2" id="KW-0378">Hydrolase</keyword>
<protein>
    <recommendedName>
        <fullName evidence="1">inositol-polyphosphate 5-phosphatase</fullName>
        <ecNumber evidence="1">3.1.3.56</ecNumber>
    </recommendedName>
</protein>
<evidence type="ECO:0000259" key="4">
    <source>
        <dbReference type="SMART" id="SM00128"/>
    </source>
</evidence>
<dbReference type="InterPro" id="IPR000300">
    <property type="entry name" value="IPPc"/>
</dbReference>
<dbReference type="RefSeq" id="XP_066936358.1">
    <property type="nucleotide sequence ID" value="XM_067080257.1"/>
</dbReference>
<organism evidence="5 6">
    <name type="scientific">Clytia hemisphaerica</name>
    <dbReference type="NCBI Taxonomy" id="252671"/>
    <lineage>
        <taxon>Eukaryota</taxon>
        <taxon>Metazoa</taxon>
        <taxon>Cnidaria</taxon>
        <taxon>Hydrozoa</taxon>
        <taxon>Hydroidolina</taxon>
        <taxon>Leptothecata</taxon>
        <taxon>Obeliida</taxon>
        <taxon>Clytiidae</taxon>
        <taxon>Clytia</taxon>
    </lineage>
</organism>
<evidence type="ECO:0000313" key="5">
    <source>
        <dbReference type="EnsemblMetazoa" id="CLYHEMP023038.1"/>
    </source>
</evidence>
<dbReference type="SUPFAM" id="SSF56219">
    <property type="entry name" value="DNase I-like"/>
    <property type="match status" value="1"/>
</dbReference>
<feature type="domain" description="Inositol polyphosphate-related phosphatase" evidence="4">
    <location>
        <begin position="4"/>
        <end position="398"/>
    </location>
</feature>
<dbReference type="GO" id="GO:0004445">
    <property type="term" value="F:inositol-polyphosphate 5-phosphatase activity"/>
    <property type="evidence" value="ECO:0007669"/>
    <property type="project" value="UniProtKB-EC"/>
</dbReference>
<dbReference type="PANTHER" id="PTHR12997">
    <property type="entry name" value="TYPE I INOSITOL-1,4,5-TRISPHOSPHATE 5-PHOSPHATASE"/>
    <property type="match status" value="1"/>
</dbReference>
<proteinExistence type="inferred from homology"/>
<evidence type="ECO:0000256" key="1">
    <source>
        <dbReference type="ARBA" id="ARBA00012997"/>
    </source>
</evidence>
<dbReference type="EnsemblMetazoa" id="CLYHEMT023038.1">
    <property type="protein sequence ID" value="CLYHEMP023038.1"/>
    <property type="gene ID" value="CLYHEMG023038"/>
</dbReference>
<evidence type="ECO:0000313" key="6">
    <source>
        <dbReference type="Proteomes" id="UP000594262"/>
    </source>
</evidence>
<name>A0A7M5XIV6_9CNID</name>
<dbReference type="PANTHER" id="PTHR12997:SF2">
    <property type="entry name" value="INOSITOL POLYPHOSPHATE-5-PHOSPHATASE A"/>
    <property type="match status" value="1"/>
</dbReference>
<reference evidence="5" key="1">
    <citation type="submission" date="2021-01" db="UniProtKB">
        <authorList>
            <consortium name="EnsemblMetazoa"/>
        </authorList>
    </citation>
    <scope>IDENTIFICATION</scope>
</reference>
<comment type="similarity">
    <text evidence="3">Belongs to the inositol 1,4,5-trisphosphate 5-phosphatase type I family.</text>
</comment>
<dbReference type="Gene3D" id="3.60.10.10">
    <property type="entry name" value="Endonuclease/exonuclease/phosphatase"/>
    <property type="match status" value="1"/>
</dbReference>
<dbReference type="EC" id="3.1.3.56" evidence="1"/>
<dbReference type="GeneID" id="136824092"/>
<dbReference type="Proteomes" id="UP000594262">
    <property type="component" value="Unplaced"/>
</dbReference>
<dbReference type="Pfam" id="PF22669">
    <property type="entry name" value="Exo_endo_phos2"/>
    <property type="match status" value="1"/>
</dbReference>
<sequence>MENNDPKFLLVTANVGSLFEEYGEELRANWISAFHKLISENEPALIALHLQEVGGKSHDVSQDIVKNFFQDLYEPEYFDDYYSVQSFVDEEYVDVKYTAMGCSYFIHKSLKGHLQQWNFHEKRFVVAAEGREINQITSDTLFLQKYKFPLSCYSKNQTRLPRKGFTCSKWRLFNKVFVLLNIHLTHDACNIEITRQSPTKYSGYRRRSLEYMLDRLKTLQSDHQMMFGDFNVRPDTKALLEYLMDSKAVRHTLGAESEDAKPHTVIYRSCNGSTKDLLRIKERLFEFSDYEAFDGSHQTEILKFDKELDWLLNDKFAELPISFRPTYPHKENPKDIGTYSFANVRCPSWCDRILIDQELDNQLSKSTMVYDTFGEDVALGDHKPVFLALHFTSGLQANH</sequence>
<keyword evidence="6" id="KW-1185">Reference proteome</keyword>
<dbReference type="InterPro" id="IPR036691">
    <property type="entry name" value="Endo/exonu/phosph_ase_sf"/>
</dbReference>